<dbReference type="STRING" id="573321.SAMN04488505_102889"/>
<dbReference type="SUPFAM" id="SSF46894">
    <property type="entry name" value="C-terminal effector domain of the bipartite response regulators"/>
    <property type="match status" value="1"/>
</dbReference>
<dbReference type="SMART" id="SM00028">
    <property type="entry name" value="TPR"/>
    <property type="match status" value="6"/>
</dbReference>
<dbReference type="Pfam" id="PF13374">
    <property type="entry name" value="TPR_10"/>
    <property type="match status" value="1"/>
</dbReference>
<reference evidence="4 5" key="1">
    <citation type="submission" date="2016-10" db="EMBL/GenBank/DDBJ databases">
        <authorList>
            <person name="de Groot N.N."/>
        </authorList>
    </citation>
    <scope>NUCLEOTIDE SEQUENCE [LARGE SCALE GENOMIC DNA]</scope>
    <source>
        <strain evidence="4 5">DSM 21039</strain>
    </source>
</reference>
<keyword evidence="3" id="KW-0472">Membrane</keyword>
<keyword evidence="3" id="KW-0812">Transmembrane</keyword>
<protein>
    <submittedName>
        <fullName evidence="4">Tetratricopeptide repeat-containing protein</fullName>
    </submittedName>
</protein>
<keyword evidence="1" id="KW-0802">TPR repeat</keyword>
<name>A0A1H7SBM0_9BACT</name>
<accession>A0A1H7SBM0</accession>
<dbReference type="InterPro" id="IPR011990">
    <property type="entry name" value="TPR-like_helical_dom_sf"/>
</dbReference>
<feature type="repeat" description="TPR" evidence="1">
    <location>
        <begin position="206"/>
        <end position="239"/>
    </location>
</feature>
<dbReference type="PROSITE" id="PS50293">
    <property type="entry name" value="TPR_REGION"/>
    <property type="match status" value="1"/>
</dbReference>
<dbReference type="PROSITE" id="PS50005">
    <property type="entry name" value="TPR"/>
    <property type="match status" value="1"/>
</dbReference>
<dbReference type="SUPFAM" id="SSF48452">
    <property type="entry name" value="TPR-like"/>
    <property type="match status" value="2"/>
</dbReference>
<feature type="transmembrane region" description="Helical" evidence="3">
    <location>
        <begin position="356"/>
        <end position="376"/>
    </location>
</feature>
<dbReference type="GO" id="GO:0003677">
    <property type="term" value="F:DNA binding"/>
    <property type="evidence" value="ECO:0007669"/>
    <property type="project" value="InterPro"/>
</dbReference>
<keyword evidence="3" id="KW-1133">Transmembrane helix</keyword>
<keyword evidence="5" id="KW-1185">Reference proteome</keyword>
<dbReference type="Gene3D" id="1.25.40.10">
    <property type="entry name" value="Tetratricopeptide repeat domain"/>
    <property type="match status" value="1"/>
</dbReference>
<organism evidence="4 5">
    <name type="scientific">Chitinophaga rupis</name>
    <dbReference type="NCBI Taxonomy" id="573321"/>
    <lineage>
        <taxon>Bacteria</taxon>
        <taxon>Pseudomonadati</taxon>
        <taxon>Bacteroidota</taxon>
        <taxon>Chitinophagia</taxon>
        <taxon>Chitinophagales</taxon>
        <taxon>Chitinophagaceae</taxon>
        <taxon>Chitinophaga</taxon>
    </lineage>
</organism>
<sequence>MKLGKSIPSLNNKIIFKPFLCTMNRALIIILLLSLTISASAQELTLKLRRFEQSDDYPQPPQDSAFLALQVAYNKAIEKKDASAAANYLQQMGRACFHLGHYPQALDYHLQAGEIFRSEGKQEQLANNLNDLGILYYYNRQRGLAHQQYQEALSIYSHLHNPAGMAVTLGKIGHLYEKQQRYDSAFYFQRQALAQYRQLDDKQGIAKIYENIGSIYEDLARYDSAHYYFQQALTLDEQTADDIARIEVLNNLGDVLRKTGRYREGLRLTRQALALALQTNEQYQLSGAYKDLGKSYNLLGMNDSAYYYLELSRQHLLDIYSRESSKQVALLQTMYGMEKKNREIERLQLARKMNSIIVIAVVIVIILLVVLGTVIISRQRLRIKHAEIIAQQERQQYELSQGRMQVELENRKMELTTHTLHIIQKNQLLEELRNRLDELVKDDRRDQKKQLKQLHQQINHSFHHDRYWDEFRSMFEQVHQAFFNNLKNYCDSLTPNDLRLVALLKMNLPSGDIATLLSVSQDSLRVMRYRLRKKLNMEQGESLTAFIQSL</sequence>
<dbReference type="PANTHER" id="PTHR10098">
    <property type="entry name" value="RAPSYN-RELATED"/>
    <property type="match status" value="1"/>
</dbReference>
<evidence type="ECO:0000256" key="1">
    <source>
        <dbReference type="PROSITE-ProRule" id="PRU00339"/>
    </source>
</evidence>
<gene>
    <name evidence="4" type="ORF">SAMN04488505_102889</name>
</gene>
<dbReference type="EMBL" id="FOBB01000002">
    <property type="protein sequence ID" value="SEL70020.1"/>
    <property type="molecule type" value="Genomic_DNA"/>
</dbReference>
<dbReference type="InterPro" id="IPR016032">
    <property type="entry name" value="Sig_transdc_resp-reg_C-effctor"/>
</dbReference>
<evidence type="ECO:0000313" key="5">
    <source>
        <dbReference type="Proteomes" id="UP000198984"/>
    </source>
</evidence>
<evidence type="ECO:0000313" key="4">
    <source>
        <dbReference type="EMBL" id="SEL70020.1"/>
    </source>
</evidence>
<dbReference type="Pfam" id="PF13424">
    <property type="entry name" value="TPR_12"/>
    <property type="match status" value="2"/>
</dbReference>
<evidence type="ECO:0000256" key="2">
    <source>
        <dbReference type="SAM" id="Coils"/>
    </source>
</evidence>
<keyword evidence="2" id="KW-0175">Coiled coil</keyword>
<feature type="coiled-coil region" evidence="2">
    <location>
        <begin position="422"/>
        <end position="449"/>
    </location>
</feature>
<proteinExistence type="predicted"/>
<dbReference type="InterPro" id="IPR019734">
    <property type="entry name" value="TPR_rpt"/>
</dbReference>
<evidence type="ECO:0000256" key="3">
    <source>
        <dbReference type="SAM" id="Phobius"/>
    </source>
</evidence>
<dbReference type="GO" id="GO:0006355">
    <property type="term" value="P:regulation of DNA-templated transcription"/>
    <property type="evidence" value="ECO:0007669"/>
    <property type="project" value="InterPro"/>
</dbReference>
<dbReference type="AlphaFoldDB" id="A0A1H7SBM0"/>
<dbReference type="Proteomes" id="UP000198984">
    <property type="component" value="Unassembled WGS sequence"/>
</dbReference>